<evidence type="ECO:0000256" key="2">
    <source>
        <dbReference type="SAM" id="Phobius"/>
    </source>
</evidence>
<evidence type="ECO:0000256" key="1">
    <source>
        <dbReference type="SAM" id="MobiDB-lite"/>
    </source>
</evidence>
<name>A0ABP4B7M7_9ACTN</name>
<gene>
    <name evidence="3" type="ORF">GCM10009550_19060</name>
</gene>
<sequence length="434" mass="46041">MTGQPVENLEETLNRTLERHAEKAPAPASDLIDRVETRYRKRRRVRTTGAAAAMALVLSGTAFGMWSDGGGPTTLLESSGTSTQALSRPGQKAEDPFETTPIEKLWPEAVHQVPARLQDGTEITPQALIDARTVLVSAWASFEKASALYAYDLATGKAEKITDVVTPKGTWLFASGFTVGDGKILWQTTSADRMTTIWSVPVEGGTPVAAVENIPAEAVGPAGSVKDGATAVPVEPSPSGVAGLGVFGGRVYWSGSPNGVYTAPLTGGSAELVAGTEKERLVRWPWAGRSVSDRTQGGDKTKTIRWELRNLETGEKKPVFSAPGGTDWNCWITWCSSVTENALTTRDGSQMTDLPGHLLDRGVVALDRFVLSVDGSRNKASVMVNDLQEGRTGSIALTPTDGGVSYSVLRGAGSRMYATPTADGHVIVDLEAID</sequence>
<keyword evidence="2" id="KW-0472">Membrane</keyword>
<feature type="region of interest" description="Disordered" evidence="1">
    <location>
        <begin position="73"/>
        <end position="96"/>
    </location>
</feature>
<organism evidence="3 4">
    <name type="scientific">Actinocorallia libanotica</name>
    <dbReference type="NCBI Taxonomy" id="46162"/>
    <lineage>
        <taxon>Bacteria</taxon>
        <taxon>Bacillati</taxon>
        <taxon>Actinomycetota</taxon>
        <taxon>Actinomycetes</taxon>
        <taxon>Streptosporangiales</taxon>
        <taxon>Thermomonosporaceae</taxon>
        <taxon>Actinocorallia</taxon>
    </lineage>
</organism>
<keyword evidence="4" id="KW-1185">Reference proteome</keyword>
<evidence type="ECO:0000313" key="3">
    <source>
        <dbReference type="EMBL" id="GAA0945379.1"/>
    </source>
</evidence>
<dbReference type="SUPFAM" id="SSF63825">
    <property type="entry name" value="YWTD domain"/>
    <property type="match status" value="1"/>
</dbReference>
<reference evidence="4" key="1">
    <citation type="journal article" date="2019" name="Int. J. Syst. Evol. Microbiol.">
        <title>The Global Catalogue of Microorganisms (GCM) 10K type strain sequencing project: providing services to taxonomists for standard genome sequencing and annotation.</title>
        <authorList>
            <consortium name="The Broad Institute Genomics Platform"/>
            <consortium name="The Broad Institute Genome Sequencing Center for Infectious Disease"/>
            <person name="Wu L."/>
            <person name="Ma J."/>
        </authorList>
    </citation>
    <scope>NUCLEOTIDE SEQUENCE [LARGE SCALE GENOMIC DNA]</scope>
    <source>
        <strain evidence="4">JCM 10696</strain>
    </source>
</reference>
<keyword evidence="2" id="KW-0812">Transmembrane</keyword>
<dbReference type="RefSeq" id="WP_344238942.1">
    <property type="nucleotide sequence ID" value="NZ_BAAAHH010000005.1"/>
</dbReference>
<keyword evidence="2" id="KW-1133">Transmembrane helix</keyword>
<feature type="transmembrane region" description="Helical" evidence="2">
    <location>
        <begin position="48"/>
        <end position="66"/>
    </location>
</feature>
<evidence type="ECO:0000313" key="4">
    <source>
        <dbReference type="Proteomes" id="UP001500665"/>
    </source>
</evidence>
<feature type="compositionally biased region" description="Polar residues" evidence="1">
    <location>
        <begin position="75"/>
        <end position="86"/>
    </location>
</feature>
<comment type="caution">
    <text evidence="3">The sequence shown here is derived from an EMBL/GenBank/DDBJ whole genome shotgun (WGS) entry which is preliminary data.</text>
</comment>
<dbReference type="Proteomes" id="UP001500665">
    <property type="component" value="Unassembled WGS sequence"/>
</dbReference>
<proteinExistence type="predicted"/>
<accession>A0ABP4B7M7</accession>
<evidence type="ECO:0008006" key="5">
    <source>
        <dbReference type="Google" id="ProtNLM"/>
    </source>
</evidence>
<dbReference type="EMBL" id="BAAAHH010000005">
    <property type="protein sequence ID" value="GAA0945379.1"/>
    <property type="molecule type" value="Genomic_DNA"/>
</dbReference>
<protein>
    <recommendedName>
        <fullName evidence="5">Pyrroloquinoline-quinone binding quinoprotein</fullName>
    </recommendedName>
</protein>